<proteinExistence type="predicted"/>
<dbReference type="GeneID" id="20315739"/>
<protein>
    <submittedName>
        <fullName evidence="2">Uncharacterized protein</fullName>
    </submittedName>
</protein>
<dbReference type="EMBL" id="KL596635">
    <property type="protein sequence ID" value="KER32322.1"/>
    <property type="molecule type" value="Genomic_DNA"/>
</dbReference>
<keyword evidence="1" id="KW-0175">Coiled coil</keyword>
<evidence type="ECO:0000313" key="2">
    <source>
        <dbReference type="EMBL" id="KER32322.1"/>
    </source>
</evidence>
<dbReference type="RefSeq" id="XP_009163874.1">
    <property type="nucleotide sequence ID" value="XM_009165610.1"/>
</dbReference>
<dbReference type="KEGG" id="ovi:T265_01551"/>
<dbReference type="AlphaFoldDB" id="A0A075A248"/>
<evidence type="ECO:0000313" key="3">
    <source>
        <dbReference type="Proteomes" id="UP000054324"/>
    </source>
</evidence>
<dbReference type="Proteomes" id="UP000054324">
    <property type="component" value="Unassembled WGS sequence"/>
</dbReference>
<dbReference type="CTD" id="20315739"/>
<name>A0A075A248_OPIVI</name>
<evidence type="ECO:0000256" key="1">
    <source>
        <dbReference type="SAM" id="Coils"/>
    </source>
</evidence>
<accession>A0A075A248</accession>
<keyword evidence="3" id="KW-1185">Reference proteome</keyword>
<organism evidence="2 3">
    <name type="scientific">Opisthorchis viverrini</name>
    <name type="common">Southeast Asian liver fluke</name>
    <dbReference type="NCBI Taxonomy" id="6198"/>
    <lineage>
        <taxon>Eukaryota</taxon>
        <taxon>Metazoa</taxon>
        <taxon>Spiralia</taxon>
        <taxon>Lophotrochozoa</taxon>
        <taxon>Platyhelminthes</taxon>
        <taxon>Trematoda</taxon>
        <taxon>Digenea</taxon>
        <taxon>Opisthorchiida</taxon>
        <taxon>Opisthorchiata</taxon>
        <taxon>Opisthorchiidae</taxon>
        <taxon>Opisthorchis</taxon>
    </lineage>
</organism>
<gene>
    <name evidence="2" type="ORF">T265_01551</name>
</gene>
<reference evidence="2 3" key="1">
    <citation type="submission" date="2013-11" db="EMBL/GenBank/DDBJ databases">
        <title>Opisthorchis viverrini - life in the bile duct.</title>
        <authorList>
            <person name="Young N.D."/>
            <person name="Nagarajan N."/>
            <person name="Lin S.J."/>
            <person name="Korhonen P.K."/>
            <person name="Jex A.R."/>
            <person name="Hall R.S."/>
            <person name="Safavi-Hemami H."/>
            <person name="Kaewkong W."/>
            <person name="Bertrand D."/>
            <person name="Gao S."/>
            <person name="Seet Q."/>
            <person name="Wongkham S."/>
            <person name="Teh B.T."/>
            <person name="Wongkham C."/>
            <person name="Intapan P.M."/>
            <person name="Maleewong W."/>
            <person name="Yang X."/>
            <person name="Hu M."/>
            <person name="Wang Z."/>
            <person name="Hofmann A."/>
            <person name="Sternberg P.W."/>
            <person name="Tan P."/>
            <person name="Wang J."/>
            <person name="Gasser R.B."/>
        </authorList>
    </citation>
    <scope>NUCLEOTIDE SEQUENCE [LARGE SCALE GENOMIC DNA]</scope>
</reference>
<feature type="coiled-coil region" evidence="1">
    <location>
        <begin position="5"/>
        <end position="32"/>
    </location>
</feature>
<sequence length="149" mass="17041">MSIEFDQLRELLQQQQKQFEEAQLKLIESLTQKLYIQTAAASTGESSVSSTDAAAASITEFTFDALSGHTFDSWFKRYIGDLLYGPTFLSHTRGQHDQISERISEMNSFRGTRTFETALIFKGMAYAVIRNLRGEIEIDGRRFKNVRTR</sequence>